<sequence length="78" mass="8929">MTKNILPYASLTAIVVIVIAFIFITDWMSDHFYTLMWLLAFVLCLVWLAYTIMDAVKRLISPEPVEDDASLPSEKFEG</sequence>
<feature type="transmembrane region" description="Helical" evidence="1">
    <location>
        <begin position="31"/>
        <end position="50"/>
    </location>
</feature>
<evidence type="ECO:0000313" key="2">
    <source>
        <dbReference type="EMBL" id="MDI9867560.1"/>
    </source>
</evidence>
<feature type="transmembrane region" description="Helical" evidence="1">
    <location>
        <begin position="5"/>
        <end position="25"/>
    </location>
</feature>
<organism evidence="2 3">
    <name type="scientific">Flectobacillus longus</name>
    <dbReference type="NCBI Taxonomy" id="2984207"/>
    <lineage>
        <taxon>Bacteria</taxon>
        <taxon>Pseudomonadati</taxon>
        <taxon>Bacteroidota</taxon>
        <taxon>Cytophagia</taxon>
        <taxon>Cytophagales</taxon>
        <taxon>Flectobacillaceae</taxon>
        <taxon>Flectobacillus</taxon>
    </lineage>
</organism>
<dbReference type="Proteomes" id="UP001236569">
    <property type="component" value="Unassembled WGS sequence"/>
</dbReference>
<keyword evidence="1" id="KW-0472">Membrane</keyword>
<keyword evidence="3" id="KW-1185">Reference proteome</keyword>
<reference evidence="2 3" key="1">
    <citation type="submission" date="2023-05" db="EMBL/GenBank/DDBJ databases">
        <title>Novel species of genus Flectobacillus isolated from stream in China.</title>
        <authorList>
            <person name="Lu H."/>
        </authorList>
    </citation>
    <scope>NUCLEOTIDE SEQUENCE [LARGE SCALE GENOMIC DNA]</scope>
    <source>
        <strain evidence="2 3">DC10W</strain>
    </source>
</reference>
<dbReference type="EMBL" id="JASHID010000036">
    <property type="protein sequence ID" value="MDI9867560.1"/>
    <property type="molecule type" value="Genomic_DNA"/>
</dbReference>
<keyword evidence="1" id="KW-1133">Transmembrane helix</keyword>
<evidence type="ECO:0000313" key="3">
    <source>
        <dbReference type="Proteomes" id="UP001236569"/>
    </source>
</evidence>
<name>A0ABT6YVF8_9BACT</name>
<dbReference type="RefSeq" id="WP_283372186.1">
    <property type="nucleotide sequence ID" value="NZ_JASHID010000036.1"/>
</dbReference>
<protein>
    <submittedName>
        <fullName evidence="2">Uncharacterized protein</fullName>
    </submittedName>
</protein>
<evidence type="ECO:0000256" key="1">
    <source>
        <dbReference type="SAM" id="Phobius"/>
    </source>
</evidence>
<proteinExistence type="predicted"/>
<gene>
    <name evidence="2" type="ORF">QM480_24660</name>
</gene>
<comment type="caution">
    <text evidence="2">The sequence shown here is derived from an EMBL/GenBank/DDBJ whole genome shotgun (WGS) entry which is preliminary data.</text>
</comment>
<accession>A0ABT6YVF8</accession>
<keyword evidence="1" id="KW-0812">Transmembrane</keyword>